<feature type="non-terminal residue" evidence="1">
    <location>
        <position position="1"/>
    </location>
</feature>
<dbReference type="Proteomes" id="UP000324629">
    <property type="component" value="Unassembled WGS sequence"/>
</dbReference>
<dbReference type="EMBL" id="QNGE01006713">
    <property type="protein sequence ID" value="KAA3671311.1"/>
    <property type="molecule type" value="Genomic_DNA"/>
</dbReference>
<protein>
    <submittedName>
        <fullName evidence="1">Uncharacterized protein</fullName>
    </submittedName>
</protein>
<name>A0A5J4N701_9TREM</name>
<gene>
    <name evidence="1" type="ORF">DEA37_0001062</name>
</gene>
<proteinExistence type="predicted"/>
<evidence type="ECO:0000313" key="2">
    <source>
        <dbReference type="Proteomes" id="UP000324629"/>
    </source>
</evidence>
<reference evidence="1 2" key="1">
    <citation type="journal article" date="2019" name="Gigascience">
        <title>Whole-genome sequence of the oriental lung fluke Paragonimus westermani.</title>
        <authorList>
            <person name="Oey H."/>
            <person name="Zakrzewski M."/>
            <person name="Narain K."/>
            <person name="Devi K.R."/>
            <person name="Agatsuma T."/>
            <person name="Nawaratna S."/>
            <person name="Gobert G.N."/>
            <person name="Jones M.K."/>
            <person name="Ragan M.A."/>
            <person name="McManus D.P."/>
            <person name="Krause L."/>
        </authorList>
    </citation>
    <scope>NUCLEOTIDE SEQUENCE [LARGE SCALE GENOMIC DNA]</scope>
    <source>
        <strain evidence="1 2">IND2009</strain>
    </source>
</reference>
<keyword evidence="2" id="KW-1185">Reference proteome</keyword>
<accession>A0A5J4N701</accession>
<organism evidence="1 2">
    <name type="scientific">Paragonimus westermani</name>
    <dbReference type="NCBI Taxonomy" id="34504"/>
    <lineage>
        <taxon>Eukaryota</taxon>
        <taxon>Metazoa</taxon>
        <taxon>Spiralia</taxon>
        <taxon>Lophotrochozoa</taxon>
        <taxon>Platyhelminthes</taxon>
        <taxon>Trematoda</taxon>
        <taxon>Digenea</taxon>
        <taxon>Plagiorchiida</taxon>
        <taxon>Troglotremata</taxon>
        <taxon>Troglotrematidae</taxon>
        <taxon>Paragonimus</taxon>
    </lineage>
</organism>
<comment type="caution">
    <text evidence="1">The sequence shown here is derived from an EMBL/GenBank/DDBJ whole genome shotgun (WGS) entry which is preliminary data.</text>
</comment>
<dbReference type="AlphaFoldDB" id="A0A5J4N701"/>
<evidence type="ECO:0000313" key="1">
    <source>
        <dbReference type="EMBL" id="KAA3671311.1"/>
    </source>
</evidence>
<sequence>RMSLALAYIVSNRDARFLTDYYNYDNAWPPVAEYGVVRPVPSPLSGVDPGDSDENQLSTLLASLKQKCDRISQLKEQIVHKKMHWKKVHDRLSKLISSSESPFSVRCNLDEFKRLLDSRKQTAQTRLDRIKRALENAQFKRQQSIFRLEQLDKENPGKDNALQANENQNNYLLKWNLQRLGSLHETPEDHRFMLRLEAGTMDSLSDRLIALVRGVKHRDRFGRLMLSHLEVVSTQHNATGTLVQCATASFAPSAMIASLIFNLHVDRCLRADMVRLRSQYALDWDPGKRHLHLLTGLHGDMLATLNVTPDGAFSLIHIQHKQPWEHSKKYTGDSDERAESGPTDHALLSKLDSFTPPVSRSLDEWLSEVHDFCVSLSAVHP</sequence>